<evidence type="ECO:0000256" key="7">
    <source>
        <dbReference type="ARBA" id="ARBA00022989"/>
    </source>
</evidence>
<keyword evidence="5" id="KW-0378">Hydrolase</keyword>
<dbReference type="GO" id="GO:0016020">
    <property type="term" value="C:membrane"/>
    <property type="evidence" value="ECO:0007669"/>
    <property type="project" value="UniProtKB-SubCell"/>
</dbReference>
<dbReference type="PANTHER" id="PTHR46197:SF1">
    <property type="entry name" value="PROTEIN ABHD14A"/>
    <property type="match status" value="1"/>
</dbReference>
<sequence length="265" mass="29498">MIIQPPLGDPPMQLWVTLLGMQGTPKLPKGVLLALGLLLTILLYLGLPSLHYPLIWTLDKGNVTITAGVTPNSSLFYREVLPVHKPHRVEVLLLHGKAFSSHIWQKLGTLEMLSQRGYRAIALDLPGFGNSSPSPAAQTEAGRADLLDQVLLDLEVKNPVLISPSVSGQYSLPFLMRMHQQLRGFVSIAPTFTENYTFKQFSAIKTPTLIIYGALDQGLARESLRKLQYLPNHSIAKLQNAGHACYLQRPRDFHYILLDFLDKLS</sequence>
<accession>F7CVR5</accession>
<feature type="transmembrane region" description="Helical" evidence="14">
    <location>
        <begin position="30"/>
        <end position="47"/>
    </location>
</feature>
<dbReference type="InterPro" id="IPR000073">
    <property type="entry name" value="AB_hydrolase_1"/>
</dbReference>
<gene>
    <name evidence="16" type="primary">ABHD14A</name>
</gene>
<keyword evidence="17" id="KW-1185">Reference proteome</keyword>
<dbReference type="FunCoup" id="F7CVR5">
    <property type="interactions" value="374"/>
</dbReference>
<reference evidence="16 17" key="1">
    <citation type="journal article" date="2007" name="Nature">
        <title>Genome of the marsupial Monodelphis domestica reveals innovation in non-coding sequences.</title>
        <authorList>
            <person name="Mikkelsen T.S."/>
            <person name="Wakefield M.J."/>
            <person name="Aken B."/>
            <person name="Amemiya C.T."/>
            <person name="Chang J.L."/>
            <person name="Duke S."/>
            <person name="Garber M."/>
            <person name="Gentles A.J."/>
            <person name="Goodstadt L."/>
            <person name="Heger A."/>
            <person name="Jurka J."/>
            <person name="Kamal M."/>
            <person name="Mauceli E."/>
            <person name="Searle S.M."/>
            <person name="Sharpe T."/>
            <person name="Baker M.L."/>
            <person name="Batzer M.A."/>
            <person name="Benos P.V."/>
            <person name="Belov K."/>
            <person name="Clamp M."/>
            <person name="Cook A."/>
            <person name="Cuff J."/>
            <person name="Das R."/>
            <person name="Davidow L."/>
            <person name="Deakin J.E."/>
            <person name="Fazzari M.J."/>
            <person name="Glass J.L."/>
            <person name="Grabherr M."/>
            <person name="Greally J.M."/>
            <person name="Gu W."/>
            <person name="Hore T.A."/>
            <person name="Huttley G.A."/>
            <person name="Kleber M."/>
            <person name="Jirtle R.L."/>
            <person name="Koina E."/>
            <person name="Lee J.T."/>
            <person name="Mahony S."/>
            <person name="Marra M.A."/>
            <person name="Miller R.D."/>
            <person name="Nicholls R.D."/>
            <person name="Oda M."/>
            <person name="Papenfuss A.T."/>
            <person name="Parra Z.E."/>
            <person name="Pollock D.D."/>
            <person name="Ray D.A."/>
            <person name="Schein J.E."/>
            <person name="Speed T.P."/>
            <person name="Thompson K."/>
            <person name="VandeBerg J.L."/>
            <person name="Wade C.M."/>
            <person name="Walker J.A."/>
            <person name="Waters P.D."/>
            <person name="Webber C."/>
            <person name="Weidman J.R."/>
            <person name="Xie X."/>
            <person name="Zody M.C."/>
            <person name="Baldwin J."/>
            <person name="Abdouelleil A."/>
            <person name="Abdulkadir J."/>
            <person name="Abebe A."/>
            <person name="Abera B."/>
            <person name="Abreu J."/>
            <person name="Acer S.C."/>
            <person name="Aftuck L."/>
            <person name="Alexander A."/>
            <person name="An P."/>
            <person name="Anderson E."/>
            <person name="Anderson S."/>
            <person name="Arachi H."/>
            <person name="Azer M."/>
            <person name="Bachantsang P."/>
            <person name="Barry A."/>
            <person name="Bayul T."/>
            <person name="Berlin A."/>
            <person name="Bessette D."/>
            <person name="Bloom T."/>
            <person name="Bloom T."/>
            <person name="Boguslavskiy L."/>
            <person name="Bonnet C."/>
            <person name="Boukhgalter B."/>
            <person name="Bourzgui I."/>
            <person name="Brown A."/>
            <person name="Cahill P."/>
            <person name="Channer S."/>
            <person name="Cheshatsang Y."/>
            <person name="Chuda L."/>
            <person name="Citroen M."/>
            <person name="Collymore A."/>
            <person name="Cooke P."/>
            <person name="Costello M."/>
            <person name="D'Aco K."/>
            <person name="Daza R."/>
            <person name="De Haan G."/>
            <person name="DeGray S."/>
            <person name="DeMaso C."/>
            <person name="Dhargay N."/>
            <person name="Dooley K."/>
            <person name="Dooley E."/>
            <person name="Doricent M."/>
            <person name="Dorje P."/>
            <person name="Dorjee K."/>
            <person name="Dupes A."/>
            <person name="Elong R."/>
            <person name="Falk J."/>
            <person name="Farina A."/>
            <person name="Faro S."/>
            <person name="Ferguson D."/>
            <person name="Fisher S."/>
            <person name="Foley C.D."/>
            <person name="Franke A."/>
            <person name="Friedrich D."/>
            <person name="Gadbois L."/>
            <person name="Gearin G."/>
            <person name="Gearin C.R."/>
            <person name="Giannoukos G."/>
            <person name="Goode T."/>
            <person name="Graham J."/>
            <person name="Grandbois E."/>
            <person name="Grewal S."/>
            <person name="Gyaltsen K."/>
            <person name="Hafez N."/>
            <person name="Hagos B."/>
            <person name="Hall J."/>
            <person name="Henson C."/>
            <person name="Hollinger A."/>
            <person name="Honan T."/>
            <person name="Huard M.D."/>
            <person name="Hughes L."/>
            <person name="Hurhula B."/>
            <person name="Husby M.E."/>
            <person name="Kamat A."/>
            <person name="Kanga B."/>
            <person name="Kashin S."/>
            <person name="Khazanovich D."/>
            <person name="Kisner P."/>
            <person name="Lance K."/>
            <person name="Lara M."/>
            <person name="Lee W."/>
            <person name="Lennon N."/>
            <person name="Letendre F."/>
            <person name="LeVine R."/>
            <person name="Lipovsky A."/>
            <person name="Liu X."/>
            <person name="Liu J."/>
            <person name="Liu S."/>
            <person name="Lokyitsang T."/>
            <person name="Lokyitsang Y."/>
            <person name="Lubonja R."/>
            <person name="Lui A."/>
            <person name="MacDonald P."/>
            <person name="Magnisalis V."/>
            <person name="Maru K."/>
            <person name="Matthews C."/>
            <person name="McCusker W."/>
            <person name="McDonough S."/>
            <person name="Mehta T."/>
            <person name="Meldrim J."/>
            <person name="Meneus L."/>
            <person name="Mihai O."/>
            <person name="Mihalev A."/>
            <person name="Mihova T."/>
            <person name="Mittelman R."/>
            <person name="Mlenga V."/>
            <person name="Montmayeur A."/>
            <person name="Mulrain L."/>
            <person name="Navidi A."/>
            <person name="Naylor J."/>
            <person name="Negash T."/>
            <person name="Nguyen T."/>
            <person name="Nguyen N."/>
            <person name="Nicol R."/>
            <person name="Norbu C."/>
            <person name="Norbu N."/>
            <person name="Novod N."/>
            <person name="O'Neill B."/>
            <person name="Osman S."/>
            <person name="Markiewicz E."/>
            <person name="Oyono O.L."/>
            <person name="Patti C."/>
            <person name="Phunkhang P."/>
            <person name="Pierre F."/>
            <person name="Priest M."/>
            <person name="Raghuraman S."/>
            <person name="Rege F."/>
            <person name="Reyes R."/>
            <person name="Rise C."/>
            <person name="Rogov P."/>
            <person name="Ross K."/>
            <person name="Ryan E."/>
            <person name="Settipalli S."/>
            <person name="Shea T."/>
            <person name="Sherpa N."/>
            <person name="Shi L."/>
            <person name="Shih D."/>
            <person name="Sparrow T."/>
            <person name="Spaulding J."/>
            <person name="Stalker J."/>
            <person name="Stange-Thomann N."/>
            <person name="Stavropoulos S."/>
            <person name="Stone C."/>
            <person name="Strader C."/>
            <person name="Tesfaye S."/>
            <person name="Thomson T."/>
            <person name="Thoulutsang Y."/>
            <person name="Thoulutsang D."/>
            <person name="Topham K."/>
            <person name="Topping I."/>
            <person name="Tsamla T."/>
            <person name="Vassiliev H."/>
            <person name="Vo A."/>
            <person name="Wangchuk T."/>
            <person name="Wangdi T."/>
            <person name="Weiand M."/>
            <person name="Wilkinson J."/>
            <person name="Wilson A."/>
            <person name="Yadav S."/>
            <person name="Young G."/>
            <person name="Yu Q."/>
            <person name="Zembek L."/>
            <person name="Zhong D."/>
            <person name="Zimmer A."/>
            <person name="Zwirko Z."/>
            <person name="Jaffe D.B."/>
            <person name="Alvarez P."/>
            <person name="Brockman W."/>
            <person name="Butler J."/>
            <person name="Chin C."/>
            <person name="Gnerre S."/>
            <person name="MacCallum I."/>
            <person name="Graves J.A."/>
            <person name="Ponting C.P."/>
            <person name="Breen M."/>
            <person name="Samollow P.B."/>
            <person name="Lander E.S."/>
            <person name="Lindblad-Toh K."/>
        </authorList>
    </citation>
    <scope>NUCLEOTIDE SEQUENCE [LARGE SCALE GENOMIC DNA]</scope>
</reference>
<evidence type="ECO:0000256" key="2">
    <source>
        <dbReference type="ARBA" id="ARBA00004606"/>
    </source>
</evidence>
<protein>
    <recommendedName>
        <fullName evidence="12">Protein ABHD14A</fullName>
    </recommendedName>
    <alternativeName>
        <fullName evidence="13">Alpha/beta hydrolase domain-containing protein 14A</fullName>
    </alternativeName>
</protein>
<keyword evidence="6" id="KW-0735">Signal-anchor</keyword>
<dbReference type="Gene3D" id="3.40.50.1820">
    <property type="entry name" value="alpha/beta hydrolase"/>
    <property type="match status" value="1"/>
</dbReference>
<evidence type="ECO:0000256" key="14">
    <source>
        <dbReference type="SAM" id="Phobius"/>
    </source>
</evidence>
<dbReference type="AlphaFoldDB" id="F7CVR5"/>
<reference evidence="16" key="2">
    <citation type="submission" date="2025-08" db="UniProtKB">
        <authorList>
            <consortium name="Ensembl"/>
        </authorList>
    </citation>
    <scope>IDENTIFICATION</scope>
</reference>
<feature type="domain" description="AB hydrolase-1" evidence="15">
    <location>
        <begin position="91"/>
        <end position="190"/>
    </location>
</feature>
<name>F7CVR5_MONDO</name>
<comment type="function">
    <text evidence="11">Possible role in granule neuron development.</text>
</comment>
<evidence type="ECO:0000256" key="11">
    <source>
        <dbReference type="ARBA" id="ARBA00056841"/>
    </source>
</evidence>
<comment type="subcellular location">
    <subcellularLocation>
        <location evidence="1">Cytoplasm</location>
    </subcellularLocation>
    <subcellularLocation>
        <location evidence="2">Membrane</location>
        <topology evidence="2">Single-pass type II membrane protein</topology>
    </subcellularLocation>
</comment>
<evidence type="ECO:0000259" key="15">
    <source>
        <dbReference type="Pfam" id="PF00561"/>
    </source>
</evidence>
<keyword evidence="7 14" id="KW-1133">Transmembrane helix</keyword>
<dbReference type="STRING" id="13616.ENSMODP00000014757"/>
<dbReference type="InParanoid" id="F7CVR5"/>
<evidence type="ECO:0000256" key="4">
    <source>
        <dbReference type="ARBA" id="ARBA00022692"/>
    </source>
</evidence>
<evidence type="ECO:0000313" key="17">
    <source>
        <dbReference type="Proteomes" id="UP000002280"/>
    </source>
</evidence>
<dbReference type="SUPFAM" id="SSF53474">
    <property type="entry name" value="alpha/beta-Hydrolases"/>
    <property type="match status" value="1"/>
</dbReference>
<evidence type="ECO:0000256" key="5">
    <source>
        <dbReference type="ARBA" id="ARBA00022801"/>
    </source>
</evidence>
<dbReference type="GeneTree" id="ENSGT00940000161296"/>
<evidence type="ECO:0000256" key="6">
    <source>
        <dbReference type="ARBA" id="ARBA00022968"/>
    </source>
</evidence>
<dbReference type="Ensembl" id="ENSMODT00000015029.2">
    <property type="protein sequence ID" value="ENSMODP00000014757.2"/>
    <property type="gene ID" value="ENSMODG00000011780.2"/>
</dbReference>
<comment type="similarity">
    <text evidence="10">Belongs to the AB hydrolase superfamily. ABHD14 family.</text>
</comment>
<keyword evidence="8 14" id="KW-0472">Membrane</keyword>
<dbReference type="PANTHER" id="PTHR46197">
    <property type="entry name" value="PROTEIN ABHD14B-LIKE"/>
    <property type="match status" value="1"/>
</dbReference>
<dbReference type="OMA" id="IQLPNHE"/>
<keyword evidence="3" id="KW-0963">Cytoplasm</keyword>
<evidence type="ECO:0000256" key="10">
    <source>
        <dbReference type="ARBA" id="ARBA00037942"/>
    </source>
</evidence>
<organism evidence="16 17">
    <name type="scientific">Monodelphis domestica</name>
    <name type="common">Gray short-tailed opossum</name>
    <dbReference type="NCBI Taxonomy" id="13616"/>
    <lineage>
        <taxon>Eukaryota</taxon>
        <taxon>Metazoa</taxon>
        <taxon>Chordata</taxon>
        <taxon>Craniata</taxon>
        <taxon>Vertebrata</taxon>
        <taxon>Euteleostomi</taxon>
        <taxon>Mammalia</taxon>
        <taxon>Metatheria</taxon>
        <taxon>Didelphimorphia</taxon>
        <taxon>Didelphidae</taxon>
        <taxon>Monodelphis</taxon>
    </lineage>
</organism>
<dbReference type="HOGENOM" id="CLU_020336_28_0_1"/>
<reference evidence="16" key="3">
    <citation type="submission" date="2025-09" db="UniProtKB">
        <authorList>
            <consortium name="Ensembl"/>
        </authorList>
    </citation>
    <scope>IDENTIFICATION</scope>
</reference>
<dbReference type="Pfam" id="PF00561">
    <property type="entry name" value="Abhydrolase_1"/>
    <property type="match status" value="1"/>
</dbReference>
<dbReference type="eggNOG" id="ENOG502QR0B">
    <property type="taxonomic scope" value="Eukaryota"/>
</dbReference>
<evidence type="ECO:0000256" key="3">
    <source>
        <dbReference type="ARBA" id="ARBA00022490"/>
    </source>
</evidence>
<keyword evidence="4 14" id="KW-0812">Transmembrane</keyword>
<dbReference type="InterPro" id="IPR029058">
    <property type="entry name" value="AB_hydrolase_fold"/>
</dbReference>
<dbReference type="GO" id="GO:0016787">
    <property type="term" value="F:hydrolase activity"/>
    <property type="evidence" value="ECO:0007669"/>
    <property type="project" value="UniProtKB-KW"/>
</dbReference>
<dbReference type="Proteomes" id="UP000002280">
    <property type="component" value="Chromosome 6"/>
</dbReference>
<evidence type="ECO:0000256" key="13">
    <source>
        <dbReference type="ARBA" id="ARBA00079023"/>
    </source>
</evidence>
<evidence type="ECO:0000256" key="12">
    <source>
        <dbReference type="ARBA" id="ARBA00073591"/>
    </source>
</evidence>
<evidence type="ECO:0000256" key="8">
    <source>
        <dbReference type="ARBA" id="ARBA00023136"/>
    </source>
</evidence>
<evidence type="ECO:0000256" key="1">
    <source>
        <dbReference type="ARBA" id="ARBA00004496"/>
    </source>
</evidence>
<evidence type="ECO:0000313" key="16">
    <source>
        <dbReference type="Ensembl" id="ENSMODP00000014757.2"/>
    </source>
</evidence>
<dbReference type="FunFam" id="3.40.50.1820:FF:000093">
    <property type="entry name" value="protein ABHD14A isoform X1"/>
    <property type="match status" value="1"/>
</dbReference>
<keyword evidence="9" id="KW-0325">Glycoprotein</keyword>
<evidence type="ECO:0000256" key="9">
    <source>
        <dbReference type="ARBA" id="ARBA00023180"/>
    </source>
</evidence>
<dbReference type="ESTHER" id="mondo-f7cvr5">
    <property type="family name" value="CIB-CCG1-interacting-factor-B"/>
</dbReference>
<proteinExistence type="inferred from homology"/>
<dbReference type="GO" id="GO:0005737">
    <property type="term" value="C:cytoplasm"/>
    <property type="evidence" value="ECO:0000318"/>
    <property type="project" value="GO_Central"/>
</dbReference>
<dbReference type="Bgee" id="ENSMODG00000011780">
    <property type="expression patterns" value="Expressed in testis and 18 other cell types or tissues"/>
</dbReference>